<dbReference type="OrthoDB" id="3928926at2759"/>
<protein>
    <recommendedName>
        <fullName evidence="6">AA1-like domain-containing protein</fullName>
    </recommendedName>
</protein>
<comment type="caution">
    <text evidence="5">Lacks conserved residue(s) required for the propagation of feature annotation.</text>
</comment>
<evidence type="ECO:0000256" key="4">
    <source>
        <dbReference type="ARBA" id="ARBA00023157"/>
    </source>
</evidence>
<feature type="domain" description="AA1-like" evidence="6">
    <location>
        <begin position="23"/>
        <end position="146"/>
    </location>
</feature>
<evidence type="ECO:0000256" key="1">
    <source>
        <dbReference type="ARBA" id="ARBA00004613"/>
    </source>
</evidence>
<evidence type="ECO:0000256" key="3">
    <source>
        <dbReference type="ARBA" id="ARBA00022729"/>
    </source>
</evidence>
<dbReference type="Gene3D" id="2.40.350.20">
    <property type="match status" value="1"/>
</dbReference>
<evidence type="ECO:0000313" key="8">
    <source>
        <dbReference type="Proteomes" id="UP000233524"/>
    </source>
</evidence>
<organism evidence="7 8">
    <name type="scientific">Lomentospora prolificans</name>
    <dbReference type="NCBI Taxonomy" id="41688"/>
    <lineage>
        <taxon>Eukaryota</taxon>
        <taxon>Fungi</taxon>
        <taxon>Dikarya</taxon>
        <taxon>Ascomycota</taxon>
        <taxon>Pezizomycotina</taxon>
        <taxon>Sordariomycetes</taxon>
        <taxon>Hypocreomycetidae</taxon>
        <taxon>Microascales</taxon>
        <taxon>Microascaceae</taxon>
        <taxon>Lomentospora</taxon>
    </lineage>
</organism>
<proteinExistence type="predicted"/>
<comment type="caution">
    <text evidence="7">The sequence shown here is derived from an EMBL/GenBank/DDBJ whole genome shotgun (WGS) entry which is preliminary data.</text>
</comment>
<dbReference type="Proteomes" id="UP000233524">
    <property type="component" value="Unassembled WGS sequence"/>
</dbReference>
<dbReference type="VEuPathDB" id="FungiDB:jhhlp_002689"/>
<evidence type="ECO:0000256" key="2">
    <source>
        <dbReference type="ARBA" id="ARBA00022525"/>
    </source>
</evidence>
<name>A0A2N3NEU8_9PEZI</name>
<comment type="subcellular location">
    <subcellularLocation>
        <location evidence="1">Secreted</location>
    </subcellularLocation>
</comment>
<gene>
    <name evidence="7" type="ORF">jhhlp_002689</name>
</gene>
<evidence type="ECO:0000259" key="6">
    <source>
        <dbReference type="PROSITE" id="PS51895"/>
    </source>
</evidence>
<dbReference type="GO" id="GO:0005576">
    <property type="term" value="C:extracellular region"/>
    <property type="evidence" value="ECO:0007669"/>
    <property type="project" value="UniProtKB-SubCell"/>
</dbReference>
<dbReference type="Pfam" id="PF16541">
    <property type="entry name" value="AltA1"/>
    <property type="match status" value="1"/>
</dbReference>
<keyword evidence="3" id="KW-0732">Signal</keyword>
<dbReference type="InParanoid" id="A0A2N3NEU8"/>
<keyword evidence="2" id="KW-0964">Secreted</keyword>
<dbReference type="InterPro" id="IPR032382">
    <property type="entry name" value="AltA1"/>
</dbReference>
<evidence type="ECO:0000313" key="7">
    <source>
        <dbReference type="EMBL" id="PKS10931.1"/>
    </source>
</evidence>
<dbReference type="PROSITE" id="PS51895">
    <property type="entry name" value="AA1"/>
    <property type="match status" value="1"/>
</dbReference>
<reference evidence="7 8" key="1">
    <citation type="journal article" date="2017" name="G3 (Bethesda)">
        <title>First Draft Genome Sequence of the Pathogenic Fungus Lomentospora prolificans (Formerly Scedosporium prolificans).</title>
        <authorList>
            <person name="Luo R."/>
            <person name="Zimin A."/>
            <person name="Workman R."/>
            <person name="Fan Y."/>
            <person name="Pertea G."/>
            <person name="Grossman N."/>
            <person name="Wear M.P."/>
            <person name="Jia B."/>
            <person name="Miller H."/>
            <person name="Casadevall A."/>
            <person name="Timp W."/>
            <person name="Zhang S.X."/>
            <person name="Salzberg S.L."/>
        </authorList>
    </citation>
    <scope>NUCLEOTIDE SEQUENCE [LARGE SCALE GENOMIC DNA]</scope>
    <source>
        <strain evidence="7 8">JHH-5317</strain>
    </source>
</reference>
<keyword evidence="4" id="KW-1015">Disulfide bond</keyword>
<sequence>MRAANFIFPITALAVALPQDEGLRKEPICISDLSIQKSAGGVASISFALTGDDAENLACTAESPDFPSKVITCGESKYRFALYPGRDEEFSVRLYHELGLGFGFYGQGDLLATCSEDACTSECAMTIIIDAEPGENYVTYEGCQRA</sequence>
<keyword evidence="8" id="KW-1185">Reference proteome</keyword>
<accession>A0A2N3NEU8</accession>
<dbReference type="AlphaFoldDB" id="A0A2N3NEU8"/>
<evidence type="ECO:0000256" key="5">
    <source>
        <dbReference type="PROSITE-ProRule" id="PRU01243"/>
    </source>
</evidence>
<dbReference type="EMBL" id="NLAX01000008">
    <property type="protein sequence ID" value="PKS10931.1"/>
    <property type="molecule type" value="Genomic_DNA"/>
</dbReference>